<keyword evidence="2" id="KW-0285">Flavoprotein</keyword>
<proteinExistence type="inferred from homology"/>
<evidence type="ECO:0000256" key="1">
    <source>
        <dbReference type="ARBA" id="ARBA00005466"/>
    </source>
</evidence>
<protein>
    <submittedName>
        <fullName evidence="6">FAD-binding protein</fullName>
    </submittedName>
</protein>
<evidence type="ECO:0000313" key="7">
    <source>
        <dbReference type="Proteomes" id="UP000623467"/>
    </source>
</evidence>
<dbReference type="InterPro" id="IPR016166">
    <property type="entry name" value="FAD-bd_PCMH"/>
</dbReference>
<feature type="domain" description="FAD-binding PCMH-type" evidence="5">
    <location>
        <begin position="95"/>
        <end position="264"/>
    </location>
</feature>
<keyword evidence="7" id="KW-1185">Reference proteome</keyword>
<comment type="caution">
    <text evidence="6">The sequence shown here is derived from an EMBL/GenBank/DDBJ whole genome shotgun (WGS) entry which is preliminary data.</text>
</comment>
<dbReference type="InterPro" id="IPR036318">
    <property type="entry name" value="FAD-bd_PCMH-like_sf"/>
</dbReference>
<dbReference type="InterPro" id="IPR050416">
    <property type="entry name" value="FAD-linked_Oxidoreductase"/>
</dbReference>
<organism evidence="6 7">
    <name type="scientific">Mycena sanguinolenta</name>
    <dbReference type="NCBI Taxonomy" id="230812"/>
    <lineage>
        <taxon>Eukaryota</taxon>
        <taxon>Fungi</taxon>
        <taxon>Dikarya</taxon>
        <taxon>Basidiomycota</taxon>
        <taxon>Agaricomycotina</taxon>
        <taxon>Agaricomycetes</taxon>
        <taxon>Agaricomycetidae</taxon>
        <taxon>Agaricales</taxon>
        <taxon>Marasmiineae</taxon>
        <taxon>Mycenaceae</taxon>
        <taxon>Mycena</taxon>
    </lineage>
</organism>
<accession>A0A8H6YDE8</accession>
<evidence type="ECO:0000256" key="3">
    <source>
        <dbReference type="ARBA" id="ARBA00022827"/>
    </source>
</evidence>
<name>A0A8H6YDE8_9AGAR</name>
<evidence type="ECO:0000256" key="2">
    <source>
        <dbReference type="ARBA" id="ARBA00022630"/>
    </source>
</evidence>
<dbReference type="SUPFAM" id="SSF56176">
    <property type="entry name" value="FAD-binding/transporter-associated domain-like"/>
    <property type="match status" value="1"/>
</dbReference>
<dbReference type="PANTHER" id="PTHR42973:SF13">
    <property type="entry name" value="FAD-BINDING PCMH-TYPE DOMAIN-CONTAINING PROTEIN"/>
    <property type="match status" value="1"/>
</dbReference>
<dbReference type="AlphaFoldDB" id="A0A8H6YDE8"/>
<reference evidence="6" key="1">
    <citation type="submission" date="2020-05" db="EMBL/GenBank/DDBJ databases">
        <title>Mycena genomes resolve the evolution of fungal bioluminescence.</title>
        <authorList>
            <person name="Tsai I.J."/>
        </authorList>
    </citation>
    <scope>NUCLEOTIDE SEQUENCE</scope>
    <source>
        <strain evidence="6">160909Yilan</strain>
    </source>
</reference>
<dbReference type="EMBL" id="JACAZH010000009">
    <property type="protein sequence ID" value="KAF7359040.1"/>
    <property type="molecule type" value="Genomic_DNA"/>
</dbReference>
<keyword evidence="3" id="KW-0274">FAD</keyword>
<dbReference type="InterPro" id="IPR016169">
    <property type="entry name" value="FAD-bd_PCMH_sub2"/>
</dbReference>
<keyword evidence="4" id="KW-0560">Oxidoreductase</keyword>
<dbReference type="InterPro" id="IPR006094">
    <property type="entry name" value="Oxid_FAD_bind_N"/>
</dbReference>
<comment type="similarity">
    <text evidence="1">Belongs to the oxygen-dependent FAD-linked oxidoreductase family.</text>
</comment>
<evidence type="ECO:0000259" key="5">
    <source>
        <dbReference type="PROSITE" id="PS51387"/>
    </source>
</evidence>
<dbReference type="OrthoDB" id="2151789at2759"/>
<evidence type="ECO:0000313" key="6">
    <source>
        <dbReference type="EMBL" id="KAF7359040.1"/>
    </source>
</evidence>
<dbReference type="Proteomes" id="UP000623467">
    <property type="component" value="Unassembled WGS sequence"/>
</dbReference>
<evidence type="ECO:0000256" key="4">
    <source>
        <dbReference type="ARBA" id="ARBA00023002"/>
    </source>
</evidence>
<dbReference type="PROSITE" id="PS51387">
    <property type="entry name" value="FAD_PCMH"/>
    <property type="match status" value="1"/>
</dbReference>
<gene>
    <name evidence="6" type="ORF">MSAN_01244700</name>
</gene>
<dbReference type="GO" id="GO:0016491">
    <property type="term" value="F:oxidoreductase activity"/>
    <property type="evidence" value="ECO:0007669"/>
    <property type="project" value="UniProtKB-KW"/>
</dbReference>
<dbReference type="Gene3D" id="3.30.465.10">
    <property type="match status" value="1"/>
</dbReference>
<dbReference type="Pfam" id="PF01565">
    <property type="entry name" value="FAD_binding_4"/>
    <property type="match status" value="1"/>
</dbReference>
<sequence>MQATLPWSLCFSGFTTIFQVVRSSRMSQRLVITLLQLILTGQTIAALFPPSNETTHLAALQACHQLKSSLGSSIVQSSGPEYQATATNAWNLENSKFQPTCVVFPRVTAHVQTAMKTIFVAGSHYAVQAGSHSAMRGWNSVQDGVLILFSHMNNASYDQVTDTITLEPGIHWQEAVAALAPFGVAPVALATLVQDSSWVAAYHTSALLKGYAADNFKALDVVLVNGDLVTATATNEYSDLFRALKGGGNRFGIVTRYELIPAHTGTENDKNFFGGLLMYNSSAEALLKATAKYVREVNDPNAVLLVALNNVIVGRELIPSYIAVMFYRGSELPMDIFGDFLAIPTISSSLSSPLGPKSYVDVMATLGLESERGFVQRFGASALDGNEVDKFLDAFNHWTNFTMSFTDVFNLTTLAFTPIPESQVQAGRNKGGNIINPSRGGFAAVQLAEQFNAGIEDVSPAVQNGIDLLFEQIPPSSGLPLYLNECDAGQEVFESYGDFELLKQIYAKYDPTRFNVEHLRGPGGL</sequence>
<dbReference type="GO" id="GO:0071949">
    <property type="term" value="F:FAD binding"/>
    <property type="evidence" value="ECO:0007669"/>
    <property type="project" value="InterPro"/>
</dbReference>
<dbReference type="PANTHER" id="PTHR42973">
    <property type="entry name" value="BINDING OXIDOREDUCTASE, PUTATIVE (AFU_ORTHOLOGUE AFUA_1G17690)-RELATED"/>
    <property type="match status" value="1"/>
</dbReference>